<dbReference type="PANTHER" id="PTHR35006">
    <property type="entry name" value="GLYOXALASE FAMILY PROTEIN (AFU_ORTHOLOGUE AFUA_5G14830)"/>
    <property type="match status" value="1"/>
</dbReference>
<dbReference type="EMBL" id="LSBJ02000005">
    <property type="protein sequence ID" value="OAQ65051.1"/>
    <property type="molecule type" value="Genomic_DNA"/>
</dbReference>
<comment type="caution">
    <text evidence="2">The sequence shown here is derived from an EMBL/GenBank/DDBJ whole genome shotgun (WGS) entry which is preliminary data.</text>
</comment>
<dbReference type="STRING" id="1380566.A0A179FII4"/>
<dbReference type="AlphaFoldDB" id="A0A179FII4"/>
<accession>A0A179FII4</accession>
<organism evidence="2 3">
    <name type="scientific">Pochonia chlamydosporia 170</name>
    <dbReference type="NCBI Taxonomy" id="1380566"/>
    <lineage>
        <taxon>Eukaryota</taxon>
        <taxon>Fungi</taxon>
        <taxon>Dikarya</taxon>
        <taxon>Ascomycota</taxon>
        <taxon>Pezizomycotina</taxon>
        <taxon>Sordariomycetes</taxon>
        <taxon>Hypocreomycetidae</taxon>
        <taxon>Hypocreales</taxon>
        <taxon>Clavicipitaceae</taxon>
        <taxon>Pochonia</taxon>
    </lineage>
</organism>
<dbReference type="Proteomes" id="UP000078397">
    <property type="component" value="Unassembled WGS sequence"/>
</dbReference>
<dbReference type="CDD" id="cd07262">
    <property type="entry name" value="VOC_like"/>
    <property type="match status" value="1"/>
</dbReference>
<sequence>MPLDHIGIHVDAKRHPMVKEWYEKALKPVGYQKFRTEGENEEIAGFSYNAKNCEWWVLSAPEPPNLPMHFAFRVDNRAQVDEFHRIGVAAGGRCNGPPGLRPHYGANYYAAFVFDPVGNNVEVLCLEARE</sequence>
<dbReference type="PANTHER" id="PTHR35006:SF2">
    <property type="entry name" value="GLYOXALASE FAMILY PROTEIN (AFU_ORTHOLOGUE AFUA_5G14830)"/>
    <property type="match status" value="1"/>
</dbReference>
<dbReference type="InterPro" id="IPR004360">
    <property type="entry name" value="Glyas_Fos-R_dOase_dom"/>
</dbReference>
<keyword evidence="3" id="KW-1185">Reference proteome</keyword>
<dbReference type="SUPFAM" id="SSF54593">
    <property type="entry name" value="Glyoxalase/Bleomycin resistance protein/Dihydroxybiphenyl dioxygenase"/>
    <property type="match status" value="1"/>
</dbReference>
<evidence type="ECO:0000313" key="2">
    <source>
        <dbReference type="EMBL" id="OAQ65051.1"/>
    </source>
</evidence>
<dbReference type="KEGG" id="pchm:VFPPC_06227"/>
<dbReference type="PROSITE" id="PS51819">
    <property type="entry name" value="VOC"/>
    <property type="match status" value="1"/>
</dbReference>
<protein>
    <submittedName>
        <fullName evidence="2">Glyoxalase-like domain-containing protein</fullName>
    </submittedName>
</protein>
<feature type="domain" description="VOC" evidence="1">
    <location>
        <begin position="2"/>
        <end position="126"/>
    </location>
</feature>
<name>A0A179FII4_METCM</name>
<dbReference type="InterPro" id="IPR037523">
    <property type="entry name" value="VOC_core"/>
</dbReference>
<dbReference type="GeneID" id="28849286"/>
<dbReference type="Pfam" id="PF00903">
    <property type="entry name" value="Glyoxalase"/>
    <property type="match status" value="1"/>
</dbReference>
<gene>
    <name evidence="2" type="ORF">VFPPC_06227</name>
</gene>
<dbReference type="Gene3D" id="3.10.180.10">
    <property type="entry name" value="2,3-Dihydroxybiphenyl 1,2-Dioxygenase, domain 1"/>
    <property type="match status" value="1"/>
</dbReference>
<evidence type="ECO:0000313" key="3">
    <source>
        <dbReference type="Proteomes" id="UP000078397"/>
    </source>
</evidence>
<evidence type="ECO:0000259" key="1">
    <source>
        <dbReference type="PROSITE" id="PS51819"/>
    </source>
</evidence>
<dbReference type="InterPro" id="IPR029068">
    <property type="entry name" value="Glyas_Bleomycin-R_OHBP_Dase"/>
</dbReference>
<proteinExistence type="predicted"/>
<dbReference type="RefSeq" id="XP_018142365.1">
    <property type="nucleotide sequence ID" value="XM_018285292.1"/>
</dbReference>
<dbReference type="OrthoDB" id="10249419at2759"/>
<reference evidence="2 3" key="1">
    <citation type="journal article" date="2016" name="PLoS Pathog.">
        <title>Biosynthesis of antibiotic leucinostatins in bio-control fungus Purpureocillium lilacinum and their inhibition on phytophthora revealed by genome mining.</title>
        <authorList>
            <person name="Wang G."/>
            <person name="Liu Z."/>
            <person name="Lin R."/>
            <person name="Li E."/>
            <person name="Mao Z."/>
            <person name="Ling J."/>
            <person name="Yang Y."/>
            <person name="Yin W.B."/>
            <person name="Xie B."/>
        </authorList>
    </citation>
    <scope>NUCLEOTIDE SEQUENCE [LARGE SCALE GENOMIC DNA]</scope>
    <source>
        <strain evidence="2">170</strain>
    </source>
</reference>